<dbReference type="EMBL" id="JAGPXF010000002">
    <property type="protein sequence ID" value="KAH7256512.1"/>
    <property type="molecule type" value="Genomic_DNA"/>
</dbReference>
<evidence type="ECO:0000313" key="3">
    <source>
        <dbReference type="Proteomes" id="UP000813427"/>
    </source>
</evidence>
<dbReference type="AlphaFoldDB" id="A0A8K0S4G0"/>
<organism evidence="2 3">
    <name type="scientific">Fusarium tricinctum</name>
    <dbReference type="NCBI Taxonomy" id="61284"/>
    <lineage>
        <taxon>Eukaryota</taxon>
        <taxon>Fungi</taxon>
        <taxon>Dikarya</taxon>
        <taxon>Ascomycota</taxon>
        <taxon>Pezizomycotina</taxon>
        <taxon>Sordariomycetes</taxon>
        <taxon>Hypocreomycetidae</taxon>
        <taxon>Hypocreales</taxon>
        <taxon>Nectriaceae</taxon>
        <taxon>Fusarium</taxon>
        <taxon>Fusarium tricinctum species complex</taxon>
    </lineage>
</organism>
<comment type="caution">
    <text evidence="2">The sequence shown here is derived from an EMBL/GenBank/DDBJ whole genome shotgun (WGS) entry which is preliminary data.</text>
</comment>
<proteinExistence type="predicted"/>
<feature type="region of interest" description="Disordered" evidence="1">
    <location>
        <begin position="154"/>
        <end position="184"/>
    </location>
</feature>
<sequence length="529" mass="58983">MSPALRLPSLRILAKQTNVEVTATPSLNIDLPDYVQSITSVNDLLSLVQDSHLWITRSGACCIQISVAVNGRPILESTRLESIAKAVGNCEVWDRLGIHLNYDRSCTVGLPGLLSFSLQHPDLSSVLVAPSLARNTPFRTLLVAIDVCNLAKRQEPPGKSTRTSKRRKNTTEPAEKDEPRSESDLLETLEPVDQQAIENFISSLNFPLNKVLGNSPQAPVRGESATCTEDLEILRSSSLINILFEQLILGPEKTYRGYHVWGCEPKYRLVNLAPGVFHMPYLKNVSDRAQLLPIIATSIARMQYAESPALRQKVADLRLCNKSSADVYNQEVDCVAAIEKSAWEVLLTHVQLPLLANKRRNKRPALHDTNQHNSDQEIVNARYEQFVTVVEGGSPEARVCDKQESQENATMKVRWDAMNNYPDTAKYGEFNEANRDPNSNLVGAHHDPWTSSVHSPVSRDWSQQELGGPNWLGDDMAMTKPIDEVSLEQSCGRMGWINQSENVVSEKGMVSDLANFQTLDHWLICNNDI</sequence>
<keyword evidence="3" id="KW-1185">Reference proteome</keyword>
<dbReference type="Proteomes" id="UP000813427">
    <property type="component" value="Unassembled WGS sequence"/>
</dbReference>
<evidence type="ECO:0000256" key="1">
    <source>
        <dbReference type="SAM" id="MobiDB-lite"/>
    </source>
</evidence>
<accession>A0A8K0S4G0</accession>
<dbReference type="OrthoDB" id="4898608at2759"/>
<reference evidence="2" key="1">
    <citation type="journal article" date="2021" name="Nat. Commun.">
        <title>Genetic determinants of endophytism in the Arabidopsis root mycobiome.</title>
        <authorList>
            <person name="Mesny F."/>
            <person name="Miyauchi S."/>
            <person name="Thiergart T."/>
            <person name="Pickel B."/>
            <person name="Atanasova L."/>
            <person name="Karlsson M."/>
            <person name="Huettel B."/>
            <person name="Barry K.W."/>
            <person name="Haridas S."/>
            <person name="Chen C."/>
            <person name="Bauer D."/>
            <person name="Andreopoulos W."/>
            <person name="Pangilinan J."/>
            <person name="LaButti K."/>
            <person name="Riley R."/>
            <person name="Lipzen A."/>
            <person name="Clum A."/>
            <person name="Drula E."/>
            <person name="Henrissat B."/>
            <person name="Kohler A."/>
            <person name="Grigoriev I.V."/>
            <person name="Martin F.M."/>
            <person name="Hacquard S."/>
        </authorList>
    </citation>
    <scope>NUCLEOTIDE SEQUENCE</scope>
    <source>
        <strain evidence="2">MPI-SDFR-AT-0068</strain>
    </source>
</reference>
<gene>
    <name evidence="2" type="ORF">BKA59DRAFT_541590</name>
</gene>
<evidence type="ECO:0000313" key="2">
    <source>
        <dbReference type="EMBL" id="KAH7256512.1"/>
    </source>
</evidence>
<protein>
    <submittedName>
        <fullName evidence="2">Uncharacterized protein</fullName>
    </submittedName>
</protein>
<name>A0A8K0S4G0_9HYPO</name>
<feature type="compositionally biased region" description="Basic and acidic residues" evidence="1">
    <location>
        <begin position="169"/>
        <end position="183"/>
    </location>
</feature>